<accession>A0A1L7XCU7</accession>
<proteinExistence type="predicted"/>
<dbReference type="AlphaFoldDB" id="A0A1L7XCU7"/>
<name>A0A1L7XCU7_9HELO</name>
<organism evidence="1 2">
    <name type="scientific">Phialocephala subalpina</name>
    <dbReference type="NCBI Taxonomy" id="576137"/>
    <lineage>
        <taxon>Eukaryota</taxon>
        <taxon>Fungi</taxon>
        <taxon>Dikarya</taxon>
        <taxon>Ascomycota</taxon>
        <taxon>Pezizomycotina</taxon>
        <taxon>Leotiomycetes</taxon>
        <taxon>Helotiales</taxon>
        <taxon>Mollisiaceae</taxon>
        <taxon>Phialocephala</taxon>
        <taxon>Phialocephala fortinii species complex</taxon>
    </lineage>
</organism>
<reference evidence="1 2" key="1">
    <citation type="submission" date="2016-03" db="EMBL/GenBank/DDBJ databases">
        <authorList>
            <person name="Ploux O."/>
        </authorList>
    </citation>
    <scope>NUCLEOTIDE SEQUENCE [LARGE SCALE GENOMIC DNA]</scope>
    <source>
        <strain evidence="1 2">UAMH 11012</strain>
    </source>
</reference>
<sequence length="153" mass="17292">MSKDTVQPQEERDKGAGKVRIMLVRAGSRKKVKESHLFLLEDHEHTINPRGTGICALCFDIEPPDTTPDVFLVRLVAEDRHRKLETPSNNLTPEGIVLEAMQGRSDAYRRVGIWVVYDAMAAWMSEEVKADITASEIEVPRRMATNPVRAPRK</sequence>
<evidence type="ECO:0000313" key="2">
    <source>
        <dbReference type="Proteomes" id="UP000184330"/>
    </source>
</evidence>
<protein>
    <submittedName>
        <fullName evidence="1">Uncharacterized protein</fullName>
    </submittedName>
</protein>
<keyword evidence="2" id="KW-1185">Reference proteome</keyword>
<dbReference type="Proteomes" id="UP000184330">
    <property type="component" value="Unassembled WGS sequence"/>
</dbReference>
<dbReference type="EMBL" id="FJOG01000021">
    <property type="protein sequence ID" value="CZR62787.1"/>
    <property type="molecule type" value="Genomic_DNA"/>
</dbReference>
<gene>
    <name evidence="1" type="ORF">PAC_12684</name>
</gene>
<evidence type="ECO:0000313" key="1">
    <source>
        <dbReference type="EMBL" id="CZR62787.1"/>
    </source>
</evidence>